<feature type="domain" description="HIG1" evidence="5">
    <location>
        <begin position="21"/>
        <end position="113"/>
    </location>
</feature>
<proteinExistence type="predicted"/>
<protein>
    <submittedName>
        <fullName evidence="8">HIG1 domain-containing protein</fullName>
    </submittedName>
</protein>
<dbReference type="WBParaSite" id="HPBE_0000458601-mRNA-1">
    <property type="protein sequence ID" value="HPBE_0000458601-mRNA-1"/>
    <property type="gene ID" value="HPBE_0000458601"/>
</dbReference>
<keyword evidence="3" id="KW-1133">Transmembrane helix</keyword>
<evidence type="ECO:0000256" key="4">
    <source>
        <dbReference type="ARBA" id="ARBA00023136"/>
    </source>
</evidence>
<evidence type="ECO:0000313" key="7">
    <source>
        <dbReference type="Proteomes" id="UP000050761"/>
    </source>
</evidence>
<name>A0A3P7YAF5_HELPZ</name>
<dbReference type="InterPro" id="IPR050355">
    <property type="entry name" value="RCF1"/>
</dbReference>
<dbReference type="OrthoDB" id="6604018at2759"/>
<gene>
    <name evidence="6" type="ORF">HPBE_LOCUS4587</name>
</gene>
<evidence type="ECO:0000313" key="8">
    <source>
        <dbReference type="WBParaSite" id="HPBE_0000458601-mRNA-1"/>
    </source>
</evidence>
<dbReference type="EMBL" id="UZAH01025333">
    <property type="protein sequence ID" value="VDO61723.1"/>
    <property type="molecule type" value="Genomic_DNA"/>
</dbReference>
<evidence type="ECO:0000256" key="1">
    <source>
        <dbReference type="ARBA" id="ARBA00004325"/>
    </source>
</evidence>
<dbReference type="AlphaFoldDB" id="A0A3P7YAF5"/>
<keyword evidence="4" id="KW-0472">Membrane</keyword>
<dbReference type="PANTHER" id="PTHR12297">
    <property type="entry name" value="HYPOXIA-INDUCBILE GENE 1 HIG1 -RELATED"/>
    <property type="match status" value="1"/>
</dbReference>
<evidence type="ECO:0000259" key="5">
    <source>
        <dbReference type="PROSITE" id="PS51503"/>
    </source>
</evidence>
<evidence type="ECO:0000256" key="3">
    <source>
        <dbReference type="ARBA" id="ARBA00022989"/>
    </source>
</evidence>
<dbReference type="Proteomes" id="UP000050761">
    <property type="component" value="Unassembled WGS sequence"/>
</dbReference>
<organism evidence="6">
    <name type="scientific">Heligmosomoides polygyrus</name>
    <name type="common">Parasitic roundworm</name>
    <dbReference type="NCBI Taxonomy" id="6339"/>
    <lineage>
        <taxon>Eukaryota</taxon>
        <taxon>Metazoa</taxon>
        <taxon>Ecdysozoa</taxon>
        <taxon>Nematoda</taxon>
        <taxon>Chromadorea</taxon>
        <taxon>Rhabditida</taxon>
        <taxon>Rhabditina</taxon>
        <taxon>Rhabditomorpha</taxon>
        <taxon>Strongyloidea</taxon>
        <taxon>Heligmosomidae</taxon>
        <taxon>Heligmosomoides</taxon>
    </lineage>
</organism>
<evidence type="ECO:0000256" key="2">
    <source>
        <dbReference type="ARBA" id="ARBA00022692"/>
    </source>
</evidence>
<evidence type="ECO:0000313" key="6">
    <source>
        <dbReference type="EMBL" id="VDO61723.1"/>
    </source>
</evidence>
<dbReference type="GO" id="GO:0097250">
    <property type="term" value="P:mitochondrial respirasome assembly"/>
    <property type="evidence" value="ECO:0007669"/>
    <property type="project" value="TreeGrafter"/>
</dbReference>
<reference evidence="8" key="2">
    <citation type="submission" date="2019-09" db="UniProtKB">
        <authorList>
            <consortium name="WormBaseParasite"/>
        </authorList>
    </citation>
    <scope>IDENTIFICATION</scope>
</reference>
<comment type="subcellular location">
    <subcellularLocation>
        <location evidence="1">Mitochondrion membrane</location>
    </subcellularLocation>
</comment>
<dbReference type="PANTHER" id="PTHR12297:SF18">
    <property type="entry name" value="HIG1 DOMAIN FAMILY MEMBER 2A"/>
    <property type="match status" value="1"/>
</dbReference>
<reference evidence="6 7" key="1">
    <citation type="submission" date="2018-11" db="EMBL/GenBank/DDBJ databases">
        <authorList>
            <consortium name="Pathogen Informatics"/>
        </authorList>
    </citation>
    <scope>NUCLEOTIDE SEQUENCE [LARGE SCALE GENOMIC DNA]</scope>
</reference>
<dbReference type="InterPro" id="IPR007667">
    <property type="entry name" value="Hypoxia_induced_domain"/>
</dbReference>
<sequence>MGKEKPESVKKYLPIRECFVTETRRASPEEGSSSRALSSTVLQRALSNPFVPIGMAATVGCLIGMLAATVRRKPNQAQLYMRGRCLAQGLTVAALVGGAMFFGLKPEGVGVPDASATQISAEMNSA</sequence>
<keyword evidence="2" id="KW-0812">Transmembrane</keyword>
<accession>A0A3P7YAF5</accession>
<dbReference type="GO" id="GO:0031966">
    <property type="term" value="C:mitochondrial membrane"/>
    <property type="evidence" value="ECO:0007669"/>
    <property type="project" value="UniProtKB-SubCell"/>
</dbReference>
<dbReference type="Gene3D" id="6.10.140.1320">
    <property type="match status" value="1"/>
</dbReference>
<dbReference type="PROSITE" id="PS51503">
    <property type="entry name" value="HIG1"/>
    <property type="match status" value="1"/>
</dbReference>
<dbReference type="Pfam" id="PF04588">
    <property type="entry name" value="HIG_1_N"/>
    <property type="match status" value="1"/>
</dbReference>
<keyword evidence="7" id="KW-1185">Reference proteome</keyword>